<dbReference type="CDD" id="cd04301">
    <property type="entry name" value="NAT_SF"/>
    <property type="match status" value="1"/>
</dbReference>
<dbReference type="Pfam" id="PF00583">
    <property type="entry name" value="Acetyltransf_1"/>
    <property type="match status" value="1"/>
</dbReference>
<dbReference type="Proteomes" id="UP000612746">
    <property type="component" value="Unassembled WGS sequence"/>
</dbReference>
<dbReference type="PANTHER" id="PTHR43877">
    <property type="entry name" value="AMINOALKYLPHOSPHONATE N-ACETYLTRANSFERASE-RELATED-RELATED"/>
    <property type="match status" value="1"/>
</dbReference>
<dbReference type="InterPro" id="IPR050832">
    <property type="entry name" value="Bact_Acetyltransf"/>
</dbReference>
<evidence type="ECO:0000313" key="4">
    <source>
        <dbReference type="EMBL" id="KAG2177377.1"/>
    </source>
</evidence>
<dbReference type="GO" id="GO:0016747">
    <property type="term" value="F:acyltransferase activity, transferring groups other than amino-acyl groups"/>
    <property type="evidence" value="ECO:0007669"/>
    <property type="project" value="InterPro"/>
</dbReference>
<evidence type="ECO:0000259" key="3">
    <source>
        <dbReference type="PROSITE" id="PS51186"/>
    </source>
</evidence>
<protein>
    <recommendedName>
        <fullName evidence="3">N-acetyltransferase domain-containing protein</fullName>
    </recommendedName>
</protein>
<dbReference type="PROSITE" id="PS51186">
    <property type="entry name" value="GNAT"/>
    <property type="match status" value="1"/>
</dbReference>
<proteinExistence type="predicted"/>
<organism evidence="4 5">
    <name type="scientific">Umbelopsis vinacea</name>
    <dbReference type="NCBI Taxonomy" id="44442"/>
    <lineage>
        <taxon>Eukaryota</taxon>
        <taxon>Fungi</taxon>
        <taxon>Fungi incertae sedis</taxon>
        <taxon>Mucoromycota</taxon>
        <taxon>Mucoromycotina</taxon>
        <taxon>Umbelopsidomycetes</taxon>
        <taxon>Umbelopsidales</taxon>
        <taxon>Umbelopsidaceae</taxon>
        <taxon>Umbelopsis</taxon>
    </lineage>
</organism>
<keyword evidence="2" id="KW-0012">Acyltransferase</keyword>
<evidence type="ECO:0000256" key="1">
    <source>
        <dbReference type="ARBA" id="ARBA00022679"/>
    </source>
</evidence>
<comment type="caution">
    <text evidence="4">The sequence shown here is derived from an EMBL/GenBank/DDBJ whole genome shotgun (WGS) entry which is preliminary data.</text>
</comment>
<dbReference type="InterPro" id="IPR000182">
    <property type="entry name" value="GNAT_dom"/>
</dbReference>
<dbReference type="EMBL" id="JAEPRA010000012">
    <property type="protein sequence ID" value="KAG2177377.1"/>
    <property type="molecule type" value="Genomic_DNA"/>
</dbReference>
<dbReference type="InterPro" id="IPR016181">
    <property type="entry name" value="Acyl_CoA_acyltransferase"/>
</dbReference>
<evidence type="ECO:0000256" key="2">
    <source>
        <dbReference type="ARBA" id="ARBA00023315"/>
    </source>
</evidence>
<keyword evidence="5" id="KW-1185">Reference proteome</keyword>
<feature type="domain" description="N-acetyltransferase" evidence="3">
    <location>
        <begin position="28"/>
        <end position="198"/>
    </location>
</feature>
<gene>
    <name evidence="4" type="ORF">INT44_007888</name>
</gene>
<reference evidence="4" key="1">
    <citation type="submission" date="2020-12" db="EMBL/GenBank/DDBJ databases">
        <title>Metabolic potential, ecology and presence of endohyphal bacteria is reflected in genomic diversity of Mucoromycotina.</title>
        <authorList>
            <person name="Muszewska A."/>
            <person name="Okrasinska A."/>
            <person name="Steczkiewicz K."/>
            <person name="Drgas O."/>
            <person name="Orlowska M."/>
            <person name="Perlinska-Lenart U."/>
            <person name="Aleksandrzak-Piekarczyk T."/>
            <person name="Szatraj K."/>
            <person name="Zielenkiewicz U."/>
            <person name="Pilsyk S."/>
            <person name="Malc E."/>
            <person name="Mieczkowski P."/>
            <person name="Kruszewska J.S."/>
            <person name="Biernat P."/>
            <person name="Pawlowska J."/>
        </authorList>
    </citation>
    <scope>NUCLEOTIDE SEQUENCE</scope>
    <source>
        <strain evidence="4">WA0000051536</strain>
    </source>
</reference>
<dbReference type="Gene3D" id="3.40.630.30">
    <property type="match status" value="1"/>
</dbReference>
<dbReference type="OrthoDB" id="9975416at2759"/>
<accession>A0A8H7PNM5</accession>
<dbReference type="AlphaFoldDB" id="A0A8H7PNM5"/>
<evidence type="ECO:0000313" key="5">
    <source>
        <dbReference type="Proteomes" id="UP000612746"/>
    </source>
</evidence>
<keyword evidence="1" id="KW-0808">Transferase</keyword>
<name>A0A8H7PNM5_9FUNG</name>
<dbReference type="SUPFAM" id="SSF55729">
    <property type="entry name" value="Acyl-CoA N-acyltransferases (Nat)"/>
    <property type="match status" value="1"/>
</dbReference>
<sequence length="198" mass="22031">MAPHIEENVDELSKTSTIPIQTEEKSAITIRDATVDDAESVAAIGREVFSITFGHSMSDEDLQTYLQETYTEASVSEEMKDPLKHLMVACNADDNVLGFVQLTKGSSEPCVEDAESPIELQRIYVHHESHGLGIGKLLIKKAEKVASSQGYKTLWLGVWEENFKAQKVYEKSGFVHVGEHDFKIGDCIQTDIIMIKSL</sequence>